<dbReference type="OrthoDB" id="4368574at2"/>
<reference evidence="1 2" key="1">
    <citation type="submission" date="2018-03" db="EMBL/GenBank/DDBJ databases">
        <title>Characteristics and genome of n-alkane degrading marine bacteria Gordonia iterans isolated from crude oil contaminated in Tae-an, South Korea.</title>
        <authorList>
            <person name="Lee S.-S."/>
            <person name="Kim H."/>
        </authorList>
    </citation>
    <scope>NUCLEOTIDE SEQUENCE [LARGE SCALE GENOMIC DNA]</scope>
    <source>
        <strain evidence="1 2">Co17</strain>
    </source>
</reference>
<accession>A0A2S0KDR4</accession>
<organism evidence="1 2">
    <name type="scientific">Gordonia iterans</name>
    <dbReference type="NCBI Taxonomy" id="1004901"/>
    <lineage>
        <taxon>Bacteria</taxon>
        <taxon>Bacillati</taxon>
        <taxon>Actinomycetota</taxon>
        <taxon>Actinomycetes</taxon>
        <taxon>Mycobacteriales</taxon>
        <taxon>Gordoniaceae</taxon>
        <taxon>Gordonia</taxon>
    </lineage>
</organism>
<dbReference type="AlphaFoldDB" id="A0A2S0KDR4"/>
<keyword evidence="2" id="KW-1185">Reference proteome</keyword>
<gene>
    <name evidence="1" type="ORF">C6V83_05625</name>
</gene>
<proteinExistence type="predicted"/>
<dbReference type="KEGG" id="git:C6V83_05625"/>
<sequence length="71" mass="7597">MRGAVHPFLTELIPYLEKLIPNAMDAAGPLMPIATALNDTVPQIDISELLARALTMLGAGDGMKLVLTQPR</sequence>
<protein>
    <submittedName>
        <fullName evidence="1">Uncharacterized protein</fullName>
    </submittedName>
</protein>
<name>A0A2S0KDR4_9ACTN</name>
<dbReference type="EMBL" id="CP027433">
    <property type="protein sequence ID" value="AVL99837.1"/>
    <property type="molecule type" value="Genomic_DNA"/>
</dbReference>
<dbReference type="Proteomes" id="UP000239814">
    <property type="component" value="Chromosome"/>
</dbReference>
<evidence type="ECO:0000313" key="2">
    <source>
        <dbReference type="Proteomes" id="UP000239814"/>
    </source>
</evidence>
<evidence type="ECO:0000313" key="1">
    <source>
        <dbReference type="EMBL" id="AVL99837.1"/>
    </source>
</evidence>
<dbReference type="RefSeq" id="WP_105941569.1">
    <property type="nucleotide sequence ID" value="NZ_CP027433.1"/>
</dbReference>